<accession>A0AA39F4B8</accession>
<protein>
    <recommendedName>
        <fullName evidence="4">Peptidase S1 domain-containing protein</fullName>
    </recommendedName>
</protein>
<feature type="chain" id="PRO_5041303085" description="Peptidase S1 domain-containing protein" evidence="3">
    <location>
        <begin position="21"/>
        <end position="947"/>
    </location>
</feature>
<evidence type="ECO:0000256" key="1">
    <source>
        <dbReference type="ARBA" id="ARBA00023157"/>
    </source>
</evidence>
<comment type="caution">
    <text evidence="5">The sequence shown here is derived from an EMBL/GenBank/DDBJ whole genome shotgun (WGS) entry which is preliminary data.</text>
</comment>
<feature type="region of interest" description="Disordered" evidence="2">
    <location>
        <begin position="856"/>
        <end position="875"/>
    </location>
</feature>
<keyword evidence="6" id="KW-1185">Reference proteome</keyword>
<evidence type="ECO:0000313" key="6">
    <source>
        <dbReference type="Proteomes" id="UP001168972"/>
    </source>
</evidence>
<dbReference type="GO" id="GO:0006508">
    <property type="term" value="P:proteolysis"/>
    <property type="evidence" value="ECO:0007669"/>
    <property type="project" value="InterPro"/>
</dbReference>
<sequence>MFILKISNVLLPLFITSCNSQSPCPDFFRYIINNRTNEVYGKIEIPNPPKNIALHLRVTFSVTRALPTQYVGKLELARSRSDSMKAIQQGLPLIYNITFPITRPIPQLTEIKFNNEQYCTGQRVISPVVTNLYLEHFLYPPGVNPLLNNLKPEIPPTTEISKFLPINLSIGNGEKISPGQWPWLVAIFVIKKIFEFQCAGSLITDRHVLTVAHCRLSDGQNIPVNNFIVSVGRYNLNNWREKNQQNSEVKEIYVHPEYKIYNSAHGDLALFILRDKVKMNSIIQPLCLWSGPTNLEMVVHHPGYVVGWGRDERGNQYSTEPRVIQVPIVSQEDCLRSNSAFISSTSNKTFCAGRLDGSGPCNGDSGSAFVIFNPLSGKYYLRGVVSLSLLDRETLSCDSMQYVVYVDAAKDVKEALQTIGKFLKEGGGPNWLSGLVTKQASPLTTEQLVKEIVNSTVATENVKQAANILKAALDEQKQAGANSTQLFEFDGWKDLIDNIEEQNDIVCLYRKSSNVSNERSQDWEKFLKNISPEYTIYFALEMGQKYVICLKKINVPERNNSDNTNATVFNASDLPRINSSIIYDNAGGGNGSRSLNHVDKDLYNDNDKCDSPEMENIHNQRNMPAKPNYIQRASPMMPMAYPTNSDSPCNRPIILMLPPNYVPPNNYNPSMGGGLPPVWPQMTPPNPLRPPLMQYYPPNINPNARPTPPSMPYSNPADIFRRVQGHGRKRLPVTPRPIHPTESQDDRNRVKPNSYAYGKNVLVNSPEKPPGQILRGVKLHPPPSPAAAGGATPGASSPRYVLQTPQIAPLSRSLSPPWMNQFDQGFRQPNLIFNPYPMASQLGLFRPQNFYNYQFTTTPSSNSPPSSHGSSSNSPNCITCESLCDRPILVKVLVENPTNQHVKLHAPSIESLTGRRQISEQTVENNKDNLNENYGESTVGNVDKEIG</sequence>
<name>A0AA39F4B8_MICHY</name>
<dbReference type="Gene3D" id="2.40.10.10">
    <property type="entry name" value="Trypsin-like serine proteases"/>
    <property type="match status" value="1"/>
</dbReference>
<dbReference type="InterPro" id="IPR001314">
    <property type="entry name" value="Peptidase_S1A"/>
</dbReference>
<keyword evidence="3" id="KW-0732">Signal</keyword>
<dbReference type="CDD" id="cd00190">
    <property type="entry name" value="Tryp_SPc"/>
    <property type="match status" value="1"/>
</dbReference>
<dbReference type="InterPro" id="IPR033116">
    <property type="entry name" value="TRYPSIN_SER"/>
</dbReference>
<dbReference type="SMART" id="SM00020">
    <property type="entry name" value="Tryp_SPc"/>
    <property type="match status" value="1"/>
</dbReference>
<feature type="region of interest" description="Disordered" evidence="2">
    <location>
        <begin position="779"/>
        <end position="799"/>
    </location>
</feature>
<dbReference type="PROSITE" id="PS50240">
    <property type="entry name" value="TRYPSIN_DOM"/>
    <property type="match status" value="1"/>
</dbReference>
<evidence type="ECO:0000313" key="5">
    <source>
        <dbReference type="EMBL" id="KAK0162658.1"/>
    </source>
</evidence>
<dbReference type="GO" id="GO:0004252">
    <property type="term" value="F:serine-type endopeptidase activity"/>
    <property type="evidence" value="ECO:0007669"/>
    <property type="project" value="InterPro"/>
</dbReference>
<dbReference type="Pfam" id="PF00089">
    <property type="entry name" value="Trypsin"/>
    <property type="match status" value="1"/>
</dbReference>
<dbReference type="EMBL" id="JAQQBR010001833">
    <property type="protein sequence ID" value="KAK0162658.1"/>
    <property type="molecule type" value="Genomic_DNA"/>
</dbReference>
<dbReference type="FunFam" id="2.40.10.10:FF:000068">
    <property type="entry name" value="transmembrane protease serine 2"/>
    <property type="match status" value="1"/>
</dbReference>
<proteinExistence type="predicted"/>
<dbReference type="InterPro" id="IPR001254">
    <property type="entry name" value="Trypsin_dom"/>
</dbReference>
<feature type="compositionally biased region" description="Low complexity" evidence="2">
    <location>
        <begin position="786"/>
        <end position="798"/>
    </location>
</feature>
<dbReference type="InterPro" id="IPR009003">
    <property type="entry name" value="Peptidase_S1_PA"/>
</dbReference>
<dbReference type="Proteomes" id="UP001168972">
    <property type="component" value="Unassembled WGS sequence"/>
</dbReference>
<reference evidence="5" key="1">
    <citation type="journal article" date="2023" name="bioRxiv">
        <title>Scaffold-level genome assemblies of two parasitoid biocontrol wasps reveal the parthenogenesis mechanism and an associated novel virus.</title>
        <authorList>
            <person name="Inwood S."/>
            <person name="Skelly J."/>
            <person name="Guhlin J."/>
            <person name="Harrop T."/>
            <person name="Goldson S."/>
            <person name="Dearden P."/>
        </authorList>
    </citation>
    <scope>NUCLEOTIDE SEQUENCE</scope>
    <source>
        <strain evidence="5">Lincoln</strain>
        <tissue evidence="5">Whole body</tissue>
    </source>
</reference>
<feature type="compositionally biased region" description="Low complexity" evidence="2">
    <location>
        <begin position="859"/>
        <end position="875"/>
    </location>
</feature>
<evidence type="ECO:0000259" key="4">
    <source>
        <dbReference type="PROSITE" id="PS50240"/>
    </source>
</evidence>
<evidence type="ECO:0000256" key="3">
    <source>
        <dbReference type="SAM" id="SignalP"/>
    </source>
</evidence>
<dbReference type="PROSITE" id="PS00135">
    <property type="entry name" value="TRYPSIN_SER"/>
    <property type="match status" value="1"/>
</dbReference>
<dbReference type="InterPro" id="IPR031986">
    <property type="entry name" value="GD_N"/>
</dbReference>
<dbReference type="PANTHER" id="PTHR24260">
    <property type="match status" value="1"/>
</dbReference>
<dbReference type="PANTHER" id="PTHR24260:SF143">
    <property type="entry name" value="SERINE PROTEASE GD-LIKE PROTEIN"/>
    <property type="match status" value="1"/>
</dbReference>
<feature type="domain" description="Peptidase S1" evidence="4">
    <location>
        <begin position="170"/>
        <end position="437"/>
    </location>
</feature>
<dbReference type="PROSITE" id="PS51257">
    <property type="entry name" value="PROKAR_LIPOPROTEIN"/>
    <property type="match status" value="1"/>
</dbReference>
<feature type="signal peptide" evidence="3">
    <location>
        <begin position="1"/>
        <end position="20"/>
    </location>
</feature>
<dbReference type="SUPFAM" id="SSF50494">
    <property type="entry name" value="Trypsin-like serine proteases"/>
    <property type="match status" value="1"/>
</dbReference>
<dbReference type="AlphaFoldDB" id="A0AA39F4B8"/>
<dbReference type="Pfam" id="PF16030">
    <property type="entry name" value="GD_N"/>
    <property type="match status" value="1"/>
</dbReference>
<dbReference type="InterPro" id="IPR051333">
    <property type="entry name" value="CLIP_Serine_Protease"/>
</dbReference>
<keyword evidence="1" id="KW-1015">Disulfide bond</keyword>
<feature type="region of interest" description="Disordered" evidence="2">
    <location>
        <begin position="729"/>
        <end position="751"/>
    </location>
</feature>
<organism evidence="5 6">
    <name type="scientific">Microctonus hyperodae</name>
    <name type="common">Parasitoid wasp</name>
    <dbReference type="NCBI Taxonomy" id="165561"/>
    <lineage>
        <taxon>Eukaryota</taxon>
        <taxon>Metazoa</taxon>
        <taxon>Ecdysozoa</taxon>
        <taxon>Arthropoda</taxon>
        <taxon>Hexapoda</taxon>
        <taxon>Insecta</taxon>
        <taxon>Pterygota</taxon>
        <taxon>Neoptera</taxon>
        <taxon>Endopterygota</taxon>
        <taxon>Hymenoptera</taxon>
        <taxon>Apocrita</taxon>
        <taxon>Ichneumonoidea</taxon>
        <taxon>Braconidae</taxon>
        <taxon>Euphorinae</taxon>
        <taxon>Microctonus</taxon>
    </lineage>
</organism>
<dbReference type="InterPro" id="IPR043504">
    <property type="entry name" value="Peptidase_S1_PA_chymotrypsin"/>
</dbReference>
<evidence type="ECO:0000256" key="2">
    <source>
        <dbReference type="SAM" id="MobiDB-lite"/>
    </source>
</evidence>
<reference evidence="5" key="2">
    <citation type="submission" date="2023-03" db="EMBL/GenBank/DDBJ databases">
        <authorList>
            <person name="Inwood S.N."/>
            <person name="Skelly J.G."/>
            <person name="Guhlin J."/>
            <person name="Harrop T.W.R."/>
            <person name="Goldson S.G."/>
            <person name="Dearden P.K."/>
        </authorList>
    </citation>
    <scope>NUCLEOTIDE SEQUENCE</scope>
    <source>
        <strain evidence="5">Lincoln</strain>
        <tissue evidence="5">Whole body</tissue>
    </source>
</reference>
<dbReference type="PRINTS" id="PR00722">
    <property type="entry name" value="CHYMOTRYPSIN"/>
</dbReference>
<gene>
    <name evidence="5" type="ORF">PV327_006417</name>
</gene>